<dbReference type="PROSITE" id="PS50181">
    <property type="entry name" value="FBOX"/>
    <property type="match status" value="1"/>
</dbReference>
<feature type="compositionally biased region" description="Acidic residues" evidence="1">
    <location>
        <begin position="34"/>
        <end position="44"/>
    </location>
</feature>
<evidence type="ECO:0000259" key="2">
    <source>
        <dbReference type="PROSITE" id="PS50181"/>
    </source>
</evidence>
<dbReference type="Pfam" id="PF00646">
    <property type="entry name" value="F-box"/>
    <property type="match status" value="1"/>
</dbReference>
<dbReference type="SUPFAM" id="SSF81383">
    <property type="entry name" value="F-box domain"/>
    <property type="match status" value="1"/>
</dbReference>
<feature type="region of interest" description="Disordered" evidence="1">
    <location>
        <begin position="1"/>
        <end position="111"/>
    </location>
</feature>
<reference evidence="3" key="1">
    <citation type="journal article" date="2021" name="New Phytol.">
        <title>Evolutionary innovations through gain and loss of genes in the ectomycorrhizal Boletales.</title>
        <authorList>
            <person name="Wu G."/>
            <person name="Miyauchi S."/>
            <person name="Morin E."/>
            <person name="Kuo A."/>
            <person name="Drula E."/>
            <person name="Varga T."/>
            <person name="Kohler A."/>
            <person name="Feng B."/>
            <person name="Cao Y."/>
            <person name="Lipzen A."/>
            <person name="Daum C."/>
            <person name="Hundley H."/>
            <person name="Pangilinan J."/>
            <person name="Johnson J."/>
            <person name="Barry K."/>
            <person name="LaButti K."/>
            <person name="Ng V."/>
            <person name="Ahrendt S."/>
            <person name="Min B."/>
            <person name="Choi I.G."/>
            <person name="Park H."/>
            <person name="Plett J.M."/>
            <person name="Magnuson J."/>
            <person name="Spatafora J.W."/>
            <person name="Nagy L.G."/>
            <person name="Henrissat B."/>
            <person name="Grigoriev I.V."/>
            <person name="Yang Z.L."/>
            <person name="Xu J."/>
            <person name="Martin F.M."/>
        </authorList>
    </citation>
    <scope>NUCLEOTIDE SEQUENCE</scope>
    <source>
        <strain evidence="3">KKN 215</strain>
    </source>
</reference>
<protein>
    <recommendedName>
        <fullName evidence="2">F-box domain-containing protein</fullName>
    </recommendedName>
</protein>
<comment type="caution">
    <text evidence="3">The sequence shown here is derived from an EMBL/GenBank/DDBJ whole genome shotgun (WGS) entry which is preliminary data.</text>
</comment>
<accession>A0A8K0XS98</accession>
<proteinExistence type="predicted"/>
<evidence type="ECO:0000313" key="4">
    <source>
        <dbReference type="Proteomes" id="UP000813824"/>
    </source>
</evidence>
<keyword evidence="4" id="KW-1185">Reference proteome</keyword>
<name>A0A8K0XS98_9AGAR</name>
<gene>
    <name evidence="3" type="ORF">BXZ70DRAFT_1075980</name>
</gene>
<sequence>MSTRITRRSNALALQNSAKTEVEVADVQMNHADEDLDDLTEDTLSDNWYEGVDEENSDSGSEYGARSKGSASKDNRPTKRAKKSSNVSVRKTSKSTKASTPKSAPVRRGKKSLSLLPTMPLDVLFEIFSLLTSKDLLAIARTSKNFRLTLMSRNATTVWKAARESAQAPLCPSWVSEPAWAALLFGNTCQSCNAKNVHKIDFQLLRRACVQCKKSHLVVRSRMSSRFPNIDTEIMELVPSTSVGGWAHGHSSSSQFFWDDDVENMVLKVAEKQRDVDMGLPDARKWLGDFKREQKARVHFLEENAYLWASWFDNQSKEKRREANAKQTSHIEQIKQRLQELGYIEADFEFLRWHDEAKSKAVVTDKVWERIRPKIEPEASNRREARLAHEASVVRVARCTVIDQGYKEYKKTVDPMQWKFLPPTTVITLLDPFRTIVEKSAGETVSDEEYHAAFEQLPEVLAARLDEKRANLMNLIAAQGANLSENVPPTSLDKVTSVFRYFPIRGCHSMASELPCLFGWDEVAAYHYPSDYKSLWGSWGPFSQRNRDEAIIQSYVEGGQLTYDPFIVLLVEKVVEAMGLHAGTTTAREVDTKAADIRFACNKCTPSKRAGAWYRLGYTWRALQSGHRSDAAFTILSSPETALLKQSEEGSDDQFTRTRPVWACAKCPAHSDGLQMRDIVFRHLRDSHAIENPAEEVDYTRVVHYGRTGHTARFSVPAPVEAANAKKGAGHGPRNPPATKRCLKCAPNVTRRFIPSGVLAHLRDNGRKTQNIETTGRR</sequence>
<dbReference type="CDD" id="cd09917">
    <property type="entry name" value="F-box_SF"/>
    <property type="match status" value="1"/>
</dbReference>
<evidence type="ECO:0000256" key="1">
    <source>
        <dbReference type="SAM" id="MobiDB-lite"/>
    </source>
</evidence>
<dbReference type="EMBL" id="JAEVFJ010000007">
    <property type="protein sequence ID" value="KAH8103278.1"/>
    <property type="molecule type" value="Genomic_DNA"/>
</dbReference>
<feature type="compositionally biased region" description="Polar residues" evidence="1">
    <location>
        <begin position="1"/>
        <end position="19"/>
    </location>
</feature>
<feature type="compositionally biased region" description="Low complexity" evidence="1">
    <location>
        <begin position="84"/>
        <end position="104"/>
    </location>
</feature>
<dbReference type="Proteomes" id="UP000813824">
    <property type="component" value="Unassembled WGS sequence"/>
</dbReference>
<feature type="domain" description="F-box" evidence="2">
    <location>
        <begin position="113"/>
        <end position="162"/>
    </location>
</feature>
<dbReference type="InterPro" id="IPR036047">
    <property type="entry name" value="F-box-like_dom_sf"/>
</dbReference>
<evidence type="ECO:0000313" key="3">
    <source>
        <dbReference type="EMBL" id="KAH8103278.1"/>
    </source>
</evidence>
<dbReference type="InterPro" id="IPR001810">
    <property type="entry name" value="F-box_dom"/>
</dbReference>
<dbReference type="SMART" id="SM00256">
    <property type="entry name" value="FBOX"/>
    <property type="match status" value="1"/>
</dbReference>
<dbReference type="OrthoDB" id="2322499at2759"/>
<dbReference type="AlphaFoldDB" id="A0A8K0XS98"/>
<organism evidence="3 4">
    <name type="scientific">Cristinia sonorae</name>
    <dbReference type="NCBI Taxonomy" id="1940300"/>
    <lineage>
        <taxon>Eukaryota</taxon>
        <taxon>Fungi</taxon>
        <taxon>Dikarya</taxon>
        <taxon>Basidiomycota</taxon>
        <taxon>Agaricomycotina</taxon>
        <taxon>Agaricomycetes</taxon>
        <taxon>Agaricomycetidae</taxon>
        <taxon>Agaricales</taxon>
        <taxon>Pleurotineae</taxon>
        <taxon>Stephanosporaceae</taxon>
        <taxon>Cristinia</taxon>
    </lineage>
</organism>